<dbReference type="PANTHER" id="PTHR30269:SF23">
    <property type="entry name" value="MEMBRANE TRANSPORTER PROTEIN YDHB-RELATED"/>
    <property type="match status" value="1"/>
</dbReference>
<keyword evidence="10" id="KW-1185">Reference proteome</keyword>
<proteinExistence type="inferred from homology"/>
<evidence type="ECO:0000256" key="8">
    <source>
        <dbReference type="RuleBase" id="RU363041"/>
    </source>
</evidence>
<dbReference type="RefSeq" id="WP_132820859.1">
    <property type="nucleotide sequence ID" value="NZ_SMKI01000378.1"/>
</dbReference>
<reference evidence="9 10" key="1">
    <citation type="submission" date="2019-03" db="EMBL/GenBank/DDBJ databases">
        <title>Draft genome sequences of novel Actinobacteria.</title>
        <authorList>
            <person name="Sahin N."/>
            <person name="Ay H."/>
            <person name="Saygin H."/>
        </authorList>
    </citation>
    <scope>NUCLEOTIDE SEQUENCE [LARGE SCALE GENOMIC DNA]</scope>
    <source>
        <strain evidence="9 10">DSM 41900</strain>
    </source>
</reference>
<accession>A0A4R4T1W4</accession>
<evidence type="ECO:0000313" key="10">
    <source>
        <dbReference type="Proteomes" id="UP000295345"/>
    </source>
</evidence>
<keyword evidence="6 8" id="KW-1133">Transmembrane helix</keyword>
<dbReference type="AlphaFoldDB" id="A0A4R4T1W4"/>
<dbReference type="Pfam" id="PF01925">
    <property type="entry name" value="TauE"/>
    <property type="match status" value="1"/>
</dbReference>
<feature type="transmembrane region" description="Helical" evidence="8">
    <location>
        <begin position="158"/>
        <end position="178"/>
    </location>
</feature>
<organism evidence="9 10">
    <name type="scientific">Streptomyces hainanensis</name>
    <dbReference type="NCBI Taxonomy" id="402648"/>
    <lineage>
        <taxon>Bacteria</taxon>
        <taxon>Bacillati</taxon>
        <taxon>Actinomycetota</taxon>
        <taxon>Actinomycetes</taxon>
        <taxon>Kitasatosporales</taxon>
        <taxon>Streptomycetaceae</taxon>
        <taxon>Streptomyces</taxon>
    </lineage>
</organism>
<protein>
    <recommendedName>
        <fullName evidence="8">Probable membrane transporter protein</fullName>
    </recommendedName>
</protein>
<evidence type="ECO:0000256" key="3">
    <source>
        <dbReference type="ARBA" id="ARBA00022448"/>
    </source>
</evidence>
<dbReference type="GO" id="GO:0005886">
    <property type="term" value="C:plasma membrane"/>
    <property type="evidence" value="ECO:0007669"/>
    <property type="project" value="UniProtKB-SubCell"/>
</dbReference>
<evidence type="ECO:0000256" key="1">
    <source>
        <dbReference type="ARBA" id="ARBA00004651"/>
    </source>
</evidence>
<keyword evidence="3" id="KW-0813">Transport</keyword>
<evidence type="ECO:0000256" key="7">
    <source>
        <dbReference type="ARBA" id="ARBA00023136"/>
    </source>
</evidence>
<dbReference type="Proteomes" id="UP000295345">
    <property type="component" value="Unassembled WGS sequence"/>
</dbReference>
<name>A0A4R4T1W4_9ACTN</name>
<evidence type="ECO:0000256" key="2">
    <source>
        <dbReference type="ARBA" id="ARBA00009142"/>
    </source>
</evidence>
<evidence type="ECO:0000256" key="5">
    <source>
        <dbReference type="ARBA" id="ARBA00022692"/>
    </source>
</evidence>
<evidence type="ECO:0000313" key="9">
    <source>
        <dbReference type="EMBL" id="TDC68383.1"/>
    </source>
</evidence>
<feature type="transmembrane region" description="Helical" evidence="8">
    <location>
        <begin position="93"/>
        <end position="111"/>
    </location>
</feature>
<feature type="transmembrane region" description="Helical" evidence="8">
    <location>
        <begin position="67"/>
        <end position="87"/>
    </location>
</feature>
<dbReference type="InterPro" id="IPR052017">
    <property type="entry name" value="TSUP"/>
</dbReference>
<evidence type="ECO:0000256" key="6">
    <source>
        <dbReference type="ARBA" id="ARBA00022989"/>
    </source>
</evidence>
<feature type="transmembrane region" description="Helical" evidence="8">
    <location>
        <begin position="190"/>
        <end position="207"/>
    </location>
</feature>
<feature type="transmembrane region" description="Helical" evidence="8">
    <location>
        <begin position="43"/>
        <end position="60"/>
    </location>
</feature>
<sequence>MDWALLGVGAVLVGLAKTSIGGIAAITVALFAAVLPARESSGALLPLLIVGDMLAVRAYRRHVDWSALLRLFPSVAVGVLLGVGFIAVVDDTVMRRTIGAVLLAVVVTHLWRRGRTEPSTGRWRALVFGLLAGFTTMVANAGGAVMGLYLLSAGFPKLAFLGTAAWFFFIVNLFKVPFSAGLGLIDQESLLLNAALVGGVVLGAALGRRLVRRIDQTRFERLILLFTVVASLNLLR</sequence>
<evidence type="ECO:0000256" key="4">
    <source>
        <dbReference type="ARBA" id="ARBA00022475"/>
    </source>
</evidence>
<gene>
    <name evidence="9" type="ORF">E1283_27475</name>
</gene>
<keyword evidence="7 8" id="KW-0472">Membrane</keyword>
<feature type="transmembrane region" description="Helical" evidence="8">
    <location>
        <begin position="123"/>
        <end position="152"/>
    </location>
</feature>
<dbReference type="InterPro" id="IPR002781">
    <property type="entry name" value="TM_pro_TauE-like"/>
</dbReference>
<dbReference type="PANTHER" id="PTHR30269">
    <property type="entry name" value="TRANSMEMBRANE PROTEIN YFCA"/>
    <property type="match status" value="1"/>
</dbReference>
<dbReference type="OrthoDB" id="9801058at2"/>
<keyword evidence="4 8" id="KW-1003">Cell membrane</keyword>
<comment type="similarity">
    <text evidence="2 8">Belongs to the 4-toluene sulfonate uptake permease (TSUP) (TC 2.A.102) family.</text>
</comment>
<comment type="caution">
    <text evidence="9">The sequence shown here is derived from an EMBL/GenBank/DDBJ whole genome shotgun (WGS) entry which is preliminary data.</text>
</comment>
<keyword evidence="5 8" id="KW-0812">Transmembrane</keyword>
<dbReference type="EMBL" id="SMKI01000378">
    <property type="protein sequence ID" value="TDC68383.1"/>
    <property type="molecule type" value="Genomic_DNA"/>
</dbReference>
<comment type="subcellular location">
    <subcellularLocation>
        <location evidence="1 8">Cell membrane</location>
        <topology evidence="1 8">Multi-pass membrane protein</topology>
    </subcellularLocation>
</comment>